<evidence type="ECO:0000313" key="2">
    <source>
        <dbReference type="EMBL" id="NMM50858.1"/>
    </source>
</evidence>
<dbReference type="RefSeq" id="WP_169685222.1">
    <property type="nucleotide sequence ID" value="NZ_JABBNU010000017.1"/>
</dbReference>
<evidence type="ECO:0000313" key="3">
    <source>
        <dbReference type="Proteomes" id="UP000559010"/>
    </source>
</evidence>
<accession>A0A848J6I6</accession>
<gene>
    <name evidence="2" type="ORF">HH304_20785</name>
</gene>
<feature type="chain" id="PRO_5033035562" evidence="1">
    <location>
        <begin position="25"/>
        <end position="167"/>
    </location>
</feature>
<keyword evidence="1" id="KW-0732">Signal</keyword>
<dbReference type="Proteomes" id="UP000559010">
    <property type="component" value="Unassembled WGS sequence"/>
</dbReference>
<organism evidence="2 3">
    <name type="scientific">Marinigracilibium pacificum</name>
    <dbReference type="NCBI Taxonomy" id="2729599"/>
    <lineage>
        <taxon>Bacteria</taxon>
        <taxon>Pseudomonadati</taxon>
        <taxon>Bacteroidota</taxon>
        <taxon>Cytophagia</taxon>
        <taxon>Cytophagales</taxon>
        <taxon>Flammeovirgaceae</taxon>
        <taxon>Marinigracilibium</taxon>
    </lineage>
</organism>
<proteinExistence type="predicted"/>
<dbReference type="EMBL" id="JABBNU010000017">
    <property type="protein sequence ID" value="NMM50858.1"/>
    <property type="molecule type" value="Genomic_DNA"/>
</dbReference>
<comment type="caution">
    <text evidence="2">The sequence shown here is derived from an EMBL/GenBank/DDBJ whole genome shotgun (WGS) entry which is preliminary data.</text>
</comment>
<sequence length="167" mass="19221">MKIKKLILTSFVIVLCLISCGTNIKTDNTPNLKLASDYNIDSNQLVYQYYQKFGFTDVCEDIRMVAKLNKSPNFKKRLPITDNDLNTINSFSNKIDSINNSQISFESNTRNHFYDIELDFVEFNTDSLLTIDLSNGEYEIIQTDLTSTLKVFDKQSGLIYVESHRCD</sequence>
<evidence type="ECO:0000256" key="1">
    <source>
        <dbReference type="SAM" id="SignalP"/>
    </source>
</evidence>
<keyword evidence="3" id="KW-1185">Reference proteome</keyword>
<feature type="signal peptide" evidence="1">
    <location>
        <begin position="1"/>
        <end position="24"/>
    </location>
</feature>
<reference evidence="2 3" key="1">
    <citation type="submission" date="2020-04" db="EMBL/GenBank/DDBJ databases">
        <title>Flammeovirgaceae bacterium KN852 isolated from deep sea.</title>
        <authorList>
            <person name="Zhang D.-C."/>
        </authorList>
    </citation>
    <scope>NUCLEOTIDE SEQUENCE [LARGE SCALE GENOMIC DNA]</scope>
    <source>
        <strain evidence="2 3">KN852</strain>
    </source>
</reference>
<dbReference type="AlphaFoldDB" id="A0A848J6I6"/>
<protein>
    <submittedName>
        <fullName evidence="2">Uncharacterized protein</fullName>
    </submittedName>
</protein>
<name>A0A848J6I6_9BACT</name>